<comment type="caution">
    <text evidence="1">The sequence shown here is derived from an EMBL/GenBank/DDBJ whole genome shotgun (WGS) entry which is preliminary data.</text>
</comment>
<reference evidence="1" key="1">
    <citation type="submission" date="2019-08" db="EMBL/GenBank/DDBJ databases">
        <authorList>
            <person name="Kucharzyk K."/>
            <person name="Murdoch R.W."/>
            <person name="Higgins S."/>
            <person name="Loffler F."/>
        </authorList>
    </citation>
    <scope>NUCLEOTIDE SEQUENCE</scope>
</reference>
<evidence type="ECO:0000313" key="1">
    <source>
        <dbReference type="EMBL" id="MPM34367.1"/>
    </source>
</evidence>
<dbReference type="AlphaFoldDB" id="A0A644Z176"/>
<gene>
    <name evidence="1" type="ORF">SDC9_80949</name>
</gene>
<organism evidence="1">
    <name type="scientific">bioreactor metagenome</name>
    <dbReference type="NCBI Taxonomy" id="1076179"/>
    <lineage>
        <taxon>unclassified sequences</taxon>
        <taxon>metagenomes</taxon>
        <taxon>ecological metagenomes</taxon>
    </lineage>
</organism>
<accession>A0A644Z176</accession>
<dbReference type="EMBL" id="VSSQ01006951">
    <property type="protein sequence ID" value="MPM34367.1"/>
    <property type="molecule type" value="Genomic_DNA"/>
</dbReference>
<protein>
    <submittedName>
        <fullName evidence="1">Uncharacterized protein</fullName>
    </submittedName>
</protein>
<name>A0A644Z176_9ZZZZ</name>
<sequence>MASSYIAYRHGGGSGGVTSGSAIVYDGNRTDAGFYDGHAVTVAKDDVGGDRFKWLCNGITWLDGEAVIIEP</sequence>
<proteinExistence type="predicted"/>